<dbReference type="RefSeq" id="WP_129237401.1">
    <property type="nucleotide sequence ID" value="NZ_CP035464.1"/>
</dbReference>
<dbReference type="EMBL" id="CP035464">
    <property type="protein sequence ID" value="QAY32978.1"/>
    <property type="molecule type" value="Genomic_DNA"/>
</dbReference>
<dbReference type="AlphaFoldDB" id="A0A4P6DYL7"/>
<reference evidence="2 3" key="1">
    <citation type="submission" date="2019-01" db="EMBL/GenBank/DDBJ databases">
        <title>Complete genome sequence of Bifidobacterium gallinarum CACC 514.</title>
        <authorList>
            <person name="Jung M."/>
        </authorList>
    </citation>
    <scope>NUCLEOTIDE SEQUENCE [LARGE SCALE GENOMIC DNA]</scope>
    <source>
        <strain evidence="2 3">CACC 514</strain>
    </source>
</reference>
<feature type="coiled-coil region" evidence="1">
    <location>
        <begin position="124"/>
        <end position="151"/>
    </location>
</feature>
<keyword evidence="1" id="KW-0175">Coiled coil</keyword>
<gene>
    <name evidence="2" type="ORF">ESN35_05855</name>
</gene>
<accession>A0A4P6DYL7</accession>
<evidence type="ECO:0000313" key="3">
    <source>
        <dbReference type="Proteomes" id="UP000293589"/>
    </source>
</evidence>
<proteinExistence type="predicted"/>
<dbReference type="Proteomes" id="UP000293589">
    <property type="component" value="Chromosome"/>
</dbReference>
<organism evidence="2 3">
    <name type="scientific">Bifidobacterium pullorum subsp. gallinarum</name>
    <dbReference type="NCBI Taxonomy" id="78344"/>
    <lineage>
        <taxon>Bacteria</taxon>
        <taxon>Bacillati</taxon>
        <taxon>Actinomycetota</taxon>
        <taxon>Actinomycetes</taxon>
        <taxon>Bifidobacteriales</taxon>
        <taxon>Bifidobacteriaceae</taxon>
        <taxon>Bifidobacterium</taxon>
    </lineage>
</organism>
<name>A0A4P6DYL7_9BIFI</name>
<evidence type="ECO:0000256" key="1">
    <source>
        <dbReference type="SAM" id="Coils"/>
    </source>
</evidence>
<protein>
    <submittedName>
        <fullName evidence="2">Uncharacterized protein</fullName>
    </submittedName>
</protein>
<dbReference type="KEGG" id="bgx:ESN35_05855"/>
<sequence length="156" mass="17073">MSSGVLTPVQRYVIGGSPAVSKVTDRKIYLSMPFKAHLLACVSRGGSPSAVFRAAGLDPKVIGYKRIERATAHVRGSLPVRDWLERNGDVWDETPRPRFDGIVTDDVTARDGGDSGVDEVYRILMAVSNRCNELQRRVEMLSARLEAVERGSGDVS</sequence>
<evidence type="ECO:0000313" key="2">
    <source>
        <dbReference type="EMBL" id="QAY32978.1"/>
    </source>
</evidence>